<dbReference type="GO" id="GO:0016832">
    <property type="term" value="F:aldehyde-lyase activity"/>
    <property type="evidence" value="ECO:0007669"/>
    <property type="project" value="TreeGrafter"/>
</dbReference>
<dbReference type="EMBL" id="BLVP01000035">
    <property type="protein sequence ID" value="GFM38122.1"/>
    <property type="molecule type" value="Genomic_DNA"/>
</dbReference>
<organism evidence="5 6">
    <name type="scientific">Desulfovibrio psychrotolerans</name>
    <dbReference type="NCBI Taxonomy" id="415242"/>
    <lineage>
        <taxon>Bacteria</taxon>
        <taxon>Pseudomonadati</taxon>
        <taxon>Thermodesulfobacteriota</taxon>
        <taxon>Desulfovibrionia</taxon>
        <taxon>Desulfovibrionales</taxon>
        <taxon>Desulfovibrionaceae</taxon>
        <taxon>Desulfovibrio</taxon>
    </lineage>
</organism>
<proteinExistence type="inferred from homology"/>
<reference evidence="5 6" key="1">
    <citation type="submission" date="2020-05" db="EMBL/GenBank/DDBJ databases">
        <title>Draft genome sequence of Desulfovibrio psychrotolerans JS1T.</title>
        <authorList>
            <person name="Ueno A."/>
            <person name="Tamazawa S."/>
            <person name="Tamamura S."/>
            <person name="Murakami T."/>
            <person name="Kiyama T."/>
            <person name="Inomata H."/>
            <person name="Amano Y."/>
            <person name="Miyakawa K."/>
            <person name="Tamaki H."/>
            <person name="Naganuma T."/>
            <person name="Kaneko K."/>
        </authorList>
    </citation>
    <scope>NUCLEOTIDE SEQUENCE [LARGE SCALE GENOMIC DNA]</scope>
    <source>
        <strain evidence="5 6">JS1</strain>
    </source>
</reference>
<comment type="similarity">
    <text evidence="1">Belongs to the HpcH/HpaI aldolase family.</text>
</comment>
<protein>
    <submittedName>
        <fullName evidence="5">2,4-dihydroxyhept-2-ene-1,7-dioic acid aldolase</fullName>
    </submittedName>
</protein>
<dbReference type="InterPro" id="IPR015813">
    <property type="entry name" value="Pyrv/PenolPyrv_kinase-like_dom"/>
</dbReference>
<keyword evidence="2" id="KW-0479">Metal-binding</keyword>
<accession>A0A7J0BY67</accession>
<evidence type="ECO:0000259" key="4">
    <source>
        <dbReference type="Pfam" id="PF03328"/>
    </source>
</evidence>
<sequence length="229" mass="24690">MQIPSPDVAELMGNSGYDWIAVDLEHGAFTRSDLPDTFRAIDLGGSLPFARVADCTMTSIKGALDSGAAGLIFPMIESRKQLDDAISLSLYPPNGIRGVGYCRGNLFGKQFEQGVAANPDLFFCAQIEHVRAIDNLSAILAHPRLDAIMVGPYDLSGSMGLTGQFGHSDFTQALSRIAESARSACIPMGLHVVQPDAAALRSKIEEGYQFIAYGIDSVFLYNSAERPIW</sequence>
<evidence type="ECO:0000313" key="6">
    <source>
        <dbReference type="Proteomes" id="UP000503820"/>
    </source>
</evidence>
<dbReference type="InterPro" id="IPR050251">
    <property type="entry name" value="HpcH-HpaI_aldolase"/>
</dbReference>
<dbReference type="PANTHER" id="PTHR30502:SF0">
    <property type="entry name" value="PHOSPHOENOLPYRUVATE CARBOXYLASE FAMILY PROTEIN"/>
    <property type="match status" value="1"/>
</dbReference>
<evidence type="ECO:0000256" key="3">
    <source>
        <dbReference type="ARBA" id="ARBA00023239"/>
    </source>
</evidence>
<name>A0A7J0BY67_9BACT</name>
<dbReference type="PANTHER" id="PTHR30502">
    <property type="entry name" value="2-KETO-3-DEOXY-L-RHAMNONATE ALDOLASE"/>
    <property type="match status" value="1"/>
</dbReference>
<dbReference type="AlphaFoldDB" id="A0A7J0BY67"/>
<evidence type="ECO:0000256" key="1">
    <source>
        <dbReference type="ARBA" id="ARBA00005568"/>
    </source>
</evidence>
<dbReference type="GO" id="GO:0005737">
    <property type="term" value="C:cytoplasm"/>
    <property type="evidence" value="ECO:0007669"/>
    <property type="project" value="TreeGrafter"/>
</dbReference>
<dbReference type="Gene3D" id="3.20.20.60">
    <property type="entry name" value="Phosphoenolpyruvate-binding domains"/>
    <property type="match status" value="1"/>
</dbReference>
<dbReference type="InterPro" id="IPR040442">
    <property type="entry name" value="Pyrv_kinase-like_dom_sf"/>
</dbReference>
<dbReference type="Pfam" id="PF03328">
    <property type="entry name" value="HpcH_HpaI"/>
    <property type="match status" value="1"/>
</dbReference>
<feature type="domain" description="HpcH/HpaI aldolase/citrate lyase" evidence="4">
    <location>
        <begin position="5"/>
        <end position="220"/>
    </location>
</feature>
<dbReference type="Proteomes" id="UP000503820">
    <property type="component" value="Unassembled WGS sequence"/>
</dbReference>
<evidence type="ECO:0000256" key="2">
    <source>
        <dbReference type="ARBA" id="ARBA00022723"/>
    </source>
</evidence>
<dbReference type="GO" id="GO:0046872">
    <property type="term" value="F:metal ion binding"/>
    <property type="evidence" value="ECO:0007669"/>
    <property type="project" value="UniProtKB-KW"/>
</dbReference>
<keyword evidence="3" id="KW-0456">Lyase</keyword>
<dbReference type="SUPFAM" id="SSF51621">
    <property type="entry name" value="Phosphoenolpyruvate/pyruvate domain"/>
    <property type="match status" value="1"/>
</dbReference>
<dbReference type="InterPro" id="IPR005000">
    <property type="entry name" value="Aldolase/citrate-lyase_domain"/>
</dbReference>
<keyword evidence="6" id="KW-1185">Reference proteome</keyword>
<comment type="caution">
    <text evidence="5">The sequence shown here is derived from an EMBL/GenBank/DDBJ whole genome shotgun (WGS) entry which is preliminary data.</text>
</comment>
<gene>
    <name evidence="5" type="ORF">DSM19430T_28060</name>
</gene>
<evidence type="ECO:0000313" key="5">
    <source>
        <dbReference type="EMBL" id="GFM38122.1"/>
    </source>
</evidence>